<protein>
    <submittedName>
        <fullName evidence="1">Uncharacterized protein</fullName>
    </submittedName>
</protein>
<name>A0AB74U9L8_9GAMM</name>
<evidence type="ECO:0000313" key="1">
    <source>
        <dbReference type="EMBL" id="XCJ78413.1"/>
    </source>
</evidence>
<gene>
    <name evidence="1" type="ORF">ABV408_13335</name>
</gene>
<reference evidence="1" key="1">
    <citation type="submission" date="2024-06" db="EMBL/GenBank/DDBJ databases">
        <title>Complete genome of Salinicola endophyticus HNIBRBA4755.</title>
        <authorList>
            <person name="Shin S.Y."/>
            <person name="Kang H."/>
            <person name="Song J."/>
        </authorList>
    </citation>
    <scope>NUCLEOTIDE SEQUENCE</scope>
    <source>
        <strain evidence="1">HNIBRBA4755</strain>
    </source>
</reference>
<dbReference type="EMBL" id="CP159578">
    <property type="protein sequence ID" value="XCJ78413.1"/>
    <property type="molecule type" value="Genomic_DNA"/>
</dbReference>
<dbReference type="AlphaFoldDB" id="A0AB74U9L8"/>
<proteinExistence type="predicted"/>
<organism evidence="1">
    <name type="scientific">Salinicola endophyticus</name>
    <dbReference type="NCBI Taxonomy" id="1949083"/>
    <lineage>
        <taxon>Bacteria</taxon>
        <taxon>Pseudomonadati</taxon>
        <taxon>Pseudomonadota</taxon>
        <taxon>Gammaproteobacteria</taxon>
        <taxon>Oceanospirillales</taxon>
        <taxon>Halomonadaceae</taxon>
        <taxon>Salinicola</taxon>
    </lineage>
</organism>
<dbReference type="RefSeq" id="WP_353979414.1">
    <property type="nucleotide sequence ID" value="NZ_CP159578.1"/>
</dbReference>
<sequence>MTRSTRYNQARRRRPARRHCGLCGQPRGTMCFDPGEPYCCHCMSRRRAEGVGQ</sequence>
<accession>A0AB74U9L8</accession>